<protein>
    <submittedName>
        <fullName evidence="2">Uncharacterized protein</fullName>
    </submittedName>
</protein>
<dbReference type="PANTHER" id="PTHR31170:SF25">
    <property type="entry name" value="BNAA09G04570D PROTEIN"/>
    <property type="match status" value="1"/>
</dbReference>
<organism evidence="2 3">
    <name type="scientific">Tetracentron sinense</name>
    <name type="common">Spur-leaf</name>
    <dbReference type="NCBI Taxonomy" id="13715"/>
    <lineage>
        <taxon>Eukaryota</taxon>
        <taxon>Viridiplantae</taxon>
        <taxon>Streptophyta</taxon>
        <taxon>Embryophyta</taxon>
        <taxon>Tracheophyta</taxon>
        <taxon>Spermatophyta</taxon>
        <taxon>Magnoliopsida</taxon>
        <taxon>Trochodendrales</taxon>
        <taxon>Trochodendraceae</taxon>
        <taxon>Tetracentron</taxon>
    </lineage>
</organism>
<keyword evidence="1" id="KW-0472">Membrane</keyword>
<feature type="transmembrane region" description="Helical" evidence="1">
    <location>
        <begin position="136"/>
        <end position="152"/>
    </location>
</feature>
<feature type="transmembrane region" description="Helical" evidence="1">
    <location>
        <begin position="413"/>
        <end position="441"/>
    </location>
</feature>
<accession>A0A834YIC3</accession>
<keyword evidence="3" id="KW-1185">Reference proteome</keyword>
<dbReference type="InterPro" id="IPR004158">
    <property type="entry name" value="DUF247_pln"/>
</dbReference>
<dbReference type="Proteomes" id="UP000655225">
    <property type="component" value="Unassembled WGS sequence"/>
</dbReference>
<evidence type="ECO:0000313" key="2">
    <source>
        <dbReference type="EMBL" id="KAF8389082.1"/>
    </source>
</evidence>
<name>A0A834YIC3_TETSI</name>
<dbReference type="OMA" id="QSCHIPS"/>
<dbReference type="OrthoDB" id="672127at2759"/>
<dbReference type="Pfam" id="PF03140">
    <property type="entry name" value="DUF247"/>
    <property type="match status" value="1"/>
</dbReference>
<gene>
    <name evidence="2" type="ORF">HHK36_025767</name>
</gene>
<evidence type="ECO:0000313" key="3">
    <source>
        <dbReference type="Proteomes" id="UP000655225"/>
    </source>
</evidence>
<comment type="caution">
    <text evidence="2">The sequence shown here is derived from an EMBL/GenBank/DDBJ whole genome shotgun (WGS) entry which is preliminary data.</text>
</comment>
<sequence>MEGDLERIEAHGTVSEIGDEVSNHIETPGSKLATFIRQKLETVSPVSLKCCIHRVPTMLRSLNDAAYTPQVISIGPFHCGKESLLVMEEHKWRYLNAFLDRYPQTNLEDYVKALRGLEKSARQCYAEPIKLGSDKFVLMMLLDGFFILVLFLKKRTPDWQDTSDPIFHTEWMWGAIMLDLLLLENQIPFFVLQHLFDLLPIRDQVNACSSPLELIPVYFYLLQNNEIPDRIYRSEVKHLLDFVQSCHIPSPVLSQGDRRCDVTRSATELHEAGVRFMVAKSNCLLDISFRNGVLEIPALIIADTTETIFRNLIAWEQFQELPYCGIASYASLMDCLISTPKDVSLLIDYEIIENWLGDNEDVSHLFNNLVKEVNLDTNKFYFSSVCDDLNEHCKKPWHRWMASLKRDYFNTPWAIISFIAAVVLLILTFIQTVLSLISTFWNSGVTLRQNLFL</sequence>
<proteinExistence type="predicted"/>
<dbReference type="PANTHER" id="PTHR31170">
    <property type="entry name" value="BNAC04G53230D PROTEIN"/>
    <property type="match status" value="1"/>
</dbReference>
<keyword evidence="1" id="KW-0812">Transmembrane</keyword>
<evidence type="ECO:0000256" key="1">
    <source>
        <dbReference type="SAM" id="Phobius"/>
    </source>
</evidence>
<dbReference type="EMBL" id="JABCRI010000019">
    <property type="protein sequence ID" value="KAF8389082.1"/>
    <property type="molecule type" value="Genomic_DNA"/>
</dbReference>
<keyword evidence="1" id="KW-1133">Transmembrane helix</keyword>
<dbReference type="AlphaFoldDB" id="A0A834YIC3"/>
<reference evidence="2 3" key="1">
    <citation type="submission" date="2020-04" db="EMBL/GenBank/DDBJ databases">
        <title>Plant Genome Project.</title>
        <authorList>
            <person name="Zhang R.-G."/>
        </authorList>
    </citation>
    <scope>NUCLEOTIDE SEQUENCE [LARGE SCALE GENOMIC DNA]</scope>
    <source>
        <strain evidence="2">YNK0</strain>
        <tissue evidence="2">Leaf</tissue>
    </source>
</reference>